<dbReference type="PROSITE" id="PS51864">
    <property type="entry name" value="ASTACIN"/>
    <property type="match status" value="1"/>
</dbReference>
<dbReference type="SMART" id="SM00235">
    <property type="entry name" value="ZnMc"/>
    <property type="match status" value="1"/>
</dbReference>
<evidence type="ECO:0000256" key="4">
    <source>
        <dbReference type="ARBA" id="ARBA00023157"/>
    </source>
</evidence>
<name>A0A0D6M221_9BILA</name>
<dbReference type="Gene3D" id="3.40.390.10">
    <property type="entry name" value="Collagenase (Catalytic Domain)"/>
    <property type="match status" value="1"/>
</dbReference>
<protein>
    <recommendedName>
        <fullName evidence="6">Zinc metalloproteinase</fullName>
    </recommendedName>
</protein>
<evidence type="ECO:0000256" key="6">
    <source>
        <dbReference type="PIRNR" id="PIRNR036365"/>
    </source>
</evidence>
<accession>A0A0D6M221</accession>
<dbReference type="EMBL" id="KE124816">
    <property type="protein sequence ID" value="EPB78270.1"/>
    <property type="molecule type" value="Genomic_DNA"/>
</dbReference>
<dbReference type="InterPro" id="IPR006026">
    <property type="entry name" value="Peptidase_Metallo"/>
</dbReference>
<dbReference type="GO" id="GO:0008270">
    <property type="term" value="F:zinc ion binding"/>
    <property type="evidence" value="ECO:0007669"/>
    <property type="project" value="UniProtKB-UniRule"/>
</dbReference>
<dbReference type="PANTHER" id="PTHR10127:SF793">
    <property type="entry name" value="ZINC METALLOPROTEINASE NAS-31"/>
    <property type="match status" value="1"/>
</dbReference>
<feature type="signal peptide" evidence="6 8">
    <location>
        <begin position="1"/>
        <end position="29"/>
    </location>
</feature>
<dbReference type="InterPro" id="IPR017050">
    <property type="entry name" value="Metallopeptidase_nem"/>
</dbReference>
<dbReference type="PRINTS" id="PR00480">
    <property type="entry name" value="ASTACIN"/>
</dbReference>
<evidence type="ECO:0000259" key="9">
    <source>
        <dbReference type="PROSITE" id="PS51864"/>
    </source>
</evidence>
<keyword evidence="7 8" id="KW-0645">Protease</keyword>
<evidence type="ECO:0000256" key="8">
    <source>
        <dbReference type="RuleBase" id="RU361183"/>
    </source>
</evidence>
<keyword evidence="2 6" id="KW-0964">Secreted</keyword>
<dbReference type="Pfam" id="PF01400">
    <property type="entry name" value="Astacin"/>
    <property type="match status" value="1"/>
</dbReference>
<comment type="cofactor">
    <cofactor evidence="7 8">
        <name>Zn(2+)</name>
        <dbReference type="ChEBI" id="CHEBI:29105"/>
    </cofactor>
    <text evidence="7 8">Binds 1 zinc ion per subunit.</text>
</comment>
<sequence>MRYNFEKERCSQSMRLLFLTLLLISCVGAGFFGDLATNVKNVFTGEQSLGAKLKNATVNAFRKLKIGERFKGMGSKILKTLKLTPQMMKSLKERLSKLRPIKHDHIKKEGDSINEINAKVNATEHLFQSDIALTKQQADMIAKEIEEEAAGVPRAKRQAFKDKNYPRTLWSAGVNYFFDKSATEDAIRVFKEEGCWSFVGRLGGKQDLSLGEGCESIGTAAHELGHALGFFHTMSRHDRNDYITVATQNVKPDWLDQFTLETTSTNDNYGMPYDYGSIMHYGGTSASANKKPTMVPFDTNYQETLGSPFISFIDLSMLNHHYGCKSKCDPKKSAQCSVGGFPHPRDCSRCVCPGGYGGKRCTERPAGCGKILQASAEFETLKDVVGKGGDVVEDFEMCNYWIQSPPGTQIEVKIVSFPRGIAIDGCPYAGVEIKTNKDQTLTGYR</sequence>
<proteinExistence type="predicted"/>
<dbReference type="Proteomes" id="UP000054495">
    <property type="component" value="Unassembled WGS sequence"/>
</dbReference>
<comment type="subcellular location">
    <subcellularLocation>
        <location evidence="1 6">Secreted</location>
    </subcellularLocation>
</comment>
<dbReference type="PROSITE" id="PS51257">
    <property type="entry name" value="PROKAR_LIPOPROTEIN"/>
    <property type="match status" value="1"/>
</dbReference>
<feature type="domain" description="Peptidase M12A" evidence="9">
    <location>
        <begin position="181"/>
        <end position="325"/>
    </location>
</feature>
<keyword evidence="4" id="KW-1015">Disulfide bond</keyword>
<dbReference type="GO" id="GO:0004222">
    <property type="term" value="F:metalloendopeptidase activity"/>
    <property type="evidence" value="ECO:0007669"/>
    <property type="project" value="UniProtKB-UniRule"/>
</dbReference>
<organism evidence="10 11">
    <name type="scientific">Ancylostoma ceylanicum</name>
    <dbReference type="NCBI Taxonomy" id="53326"/>
    <lineage>
        <taxon>Eukaryota</taxon>
        <taxon>Metazoa</taxon>
        <taxon>Ecdysozoa</taxon>
        <taxon>Nematoda</taxon>
        <taxon>Chromadorea</taxon>
        <taxon>Rhabditida</taxon>
        <taxon>Rhabditina</taxon>
        <taxon>Rhabditomorpha</taxon>
        <taxon>Strongyloidea</taxon>
        <taxon>Ancylostomatidae</taxon>
        <taxon>Ancylostomatinae</taxon>
        <taxon>Ancylostoma</taxon>
    </lineage>
</organism>
<feature type="binding site" evidence="7">
    <location>
        <position position="222"/>
    </location>
    <ligand>
        <name>Zn(2+)</name>
        <dbReference type="ChEBI" id="CHEBI:29105"/>
        <note>catalytic</note>
    </ligand>
</feature>
<feature type="chain" id="PRO_5005115080" description="Zinc metalloproteinase" evidence="6 8">
    <location>
        <begin position="30"/>
        <end position="445"/>
    </location>
</feature>
<keyword evidence="7 8" id="KW-0378">Hydrolase</keyword>
<keyword evidence="7 8" id="KW-0482">Metalloprotease</keyword>
<evidence type="ECO:0000313" key="10">
    <source>
        <dbReference type="EMBL" id="EPB78270.1"/>
    </source>
</evidence>
<feature type="active site" evidence="7">
    <location>
        <position position="223"/>
    </location>
</feature>
<keyword evidence="3 6" id="KW-0732">Signal</keyword>
<dbReference type="GO" id="GO:0005576">
    <property type="term" value="C:extracellular region"/>
    <property type="evidence" value="ECO:0007669"/>
    <property type="project" value="UniProtKB-SubCell"/>
</dbReference>
<keyword evidence="7 8" id="KW-0862">Zinc</keyword>
<keyword evidence="11" id="KW-1185">Reference proteome</keyword>
<dbReference type="SUPFAM" id="SSF55486">
    <property type="entry name" value="Metalloproteases ('zincins'), catalytic domain"/>
    <property type="match status" value="1"/>
</dbReference>
<evidence type="ECO:0000256" key="5">
    <source>
        <dbReference type="ARBA" id="ARBA00023180"/>
    </source>
</evidence>
<dbReference type="InterPro" id="IPR024079">
    <property type="entry name" value="MetalloPept_cat_dom_sf"/>
</dbReference>
<evidence type="ECO:0000256" key="7">
    <source>
        <dbReference type="PROSITE-ProRule" id="PRU01211"/>
    </source>
</evidence>
<keyword evidence="7 8" id="KW-0479">Metal-binding</keyword>
<feature type="binding site" evidence="7">
    <location>
        <position position="226"/>
    </location>
    <ligand>
        <name>Zn(2+)</name>
        <dbReference type="ChEBI" id="CHEBI:29105"/>
        <note>catalytic</note>
    </ligand>
</feature>
<reference evidence="10 11" key="1">
    <citation type="submission" date="2013-05" db="EMBL/GenBank/DDBJ databases">
        <title>Draft genome of the parasitic nematode Anyclostoma ceylanicum.</title>
        <authorList>
            <person name="Mitreva M."/>
        </authorList>
    </citation>
    <scope>NUCLEOTIDE SEQUENCE [LARGE SCALE GENOMIC DNA]</scope>
</reference>
<dbReference type="CDD" id="cd04280">
    <property type="entry name" value="ZnMc_astacin_like"/>
    <property type="match status" value="1"/>
</dbReference>
<evidence type="ECO:0000256" key="1">
    <source>
        <dbReference type="ARBA" id="ARBA00004613"/>
    </source>
</evidence>
<evidence type="ECO:0000313" key="11">
    <source>
        <dbReference type="Proteomes" id="UP000054495"/>
    </source>
</evidence>
<dbReference type="InterPro" id="IPR034035">
    <property type="entry name" value="Astacin-like_dom"/>
</dbReference>
<comment type="caution">
    <text evidence="7">Lacks conserved residue(s) required for the propagation of feature annotation.</text>
</comment>
<dbReference type="InterPro" id="IPR001506">
    <property type="entry name" value="Peptidase_M12A"/>
</dbReference>
<dbReference type="PIRSF" id="PIRSF036365">
    <property type="entry name" value="Astacin_nematoda"/>
    <property type="match status" value="1"/>
</dbReference>
<keyword evidence="5" id="KW-0325">Glycoprotein</keyword>
<feature type="binding site" evidence="7">
    <location>
        <position position="232"/>
    </location>
    <ligand>
        <name>Zn(2+)</name>
        <dbReference type="ChEBI" id="CHEBI:29105"/>
        <note>catalytic</note>
    </ligand>
</feature>
<evidence type="ECO:0000256" key="3">
    <source>
        <dbReference type="ARBA" id="ARBA00022729"/>
    </source>
</evidence>
<dbReference type="AlphaFoldDB" id="A0A0D6M221"/>
<dbReference type="GO" id="GO:0006508">
    <property type="term" value="P:proteolysis"/>
    <property type="evidence" value="ECO:0007669"/>
    <property type="project" value="UniProtKB-KW"/>
</dbReference>
<evidence type="ECO:0000256" key="2">
    <source>
        <dbReference type="ARBA" id="ARBA00022525"/>
    </source>
</evidence>
<dbReference type="MEROPS" id="M12.310"/>
<dbReference type="GO" id="GO:0018996">
    <property type="term" value="P:molting cycle, collagen and cuticulin-based cuticle"/>
    <property type="evidence" value="ECO:0007669"/>
    <property type="project" value="InterPro"/>
</dbReference>
<dbReference type="PANTHER" id="PTHR10127">
    <property type="entry name" value="DISCOIDIN, CUB, EGF, LAMININ , AND ZINC METALLOPROTEASE DOMAIN CONTAINING"/>
    <property type="match status" value="1"/>
</dbReference>
<gene>
    <name evidence="10" type="ORF">ANCCEY_02654</name>
</gene>